<dbReference type="Proteomes" id="UP001497516">
    <property type="component" value="Chromosome 5"/>
</dbReference>
<reference evidence="2 3" key="1">
    <citation type="submission" date="2024-04" db="EMBL/GenBank/DDBJ databases">
        <authorList>
            <person name="Fracassetti M."/>
        </authorList>
    </citation>
    <scope>NUCLEOTIDE SEQUENCE [LARGE SCALE GENOMIC DNA]</scope>
</reference>
<protein>
    <recommendedName>
        <fullName evidence="1">Retrovirus-related Pol polyprotein from transposon TNT 1-94-like beta-barrel domain-containing protein</fullName>
    </recommendedName>
</protein>
<evidence type="ECO:0000259" key="1">
    <source>
        <dbReference type="Pfam" id="PF22936"/>
    </source>
</evidence>
<evidence type="ECO:0000313" key="2">
    <source>
        <dbReference type="EMBL" id="CAL1387003.1"/>
    </source>
</evidence>
<organism evidence="2 3">
    <name type="scientific">Linum trigynum</name>
    <dbReference type="NCBI Taxonomy" id="586398"/>
    <lineage>
        <taxon>Eukaryota</taxon>
        <taxon>Viridiplantae</taxon>
        <taxon>Streptophyta</taxon>
        <taxon>Embryophyta</taxon>
        <taxon>Tracheophyta</taxon>
        <taxon>Spermatophyta</taxon>
        <taxon>Magnoliopsida</taxon>
        <taxon>eudicotyledons</taxon>
        <taxon>Gunneridae</taxon>
        <taxon>Pentapetalae</taxon>
        <taxon>rosids</taxon>
        <taxon>fabids</taxon>
        <taxon>Malpighiales</taxon>
        <taxon>Linaceae</taxon>
        <taxon>Linum</taxon>
    </lineage>
</organism>
<dbReference type="AlphaFoldDB" id="A0AAV2ELY9"/>
<dbReference type="InterPro" id="IPR054722">
    <property type="entry name" value="PolX-like_BBD"/>
</dbReference>
<sequence>MANGAICKIVGRGSVRMRTHDGSVPTLNNVRHIPEMTKNLISLSLLDSKGFSFKGEGGVLSVYKGSEVILKGVKRGALYNLQDSVLICSVGDKCTKLVLNGKSCSDLPNGLSC</sequence>
<accession>A0AAV2ELY9</accession>
<evidence type="ECO:0000313" key="3">
    <source>
        <dbReference type="Proteomes" id="UP001497516"/>
    </source>
</evidence>
<dbReference type="PANTHER" id="PTHR47592">
    <property type="entry name" value="PBF68 PROTEIN"/>
    <property type="match status" value="1"/>
</dbReference>
<feature type="domain" description="Retrovirus-related Pol polyprotein from transposon TNT 1-94-like beta-barrel" evidence="1">
    <location>
        <begin position="1"/>
        <end position="51"/>
    </location>
</feature>
<proteinExistence type="predicted"/>
<gene>
    <name evidence="2" type="ORF">LTRI10_LOCUS28015</name>
</gene>
<keyword evidence="3" id="KW-1185">Reference proteome</keyword>
<name>A0AAV2ELY9_9ROSI</name>
<dbReference type="Pfam" id="PF22936">
    <property type="entry name" value="Pol_BBD"/>
    <property type="match status" value="1"/>
</dbReference>
<dbReference type="EMBL" id="OZ034818">
    <property type="protein sequence ID" value="CAL1387003.1"/>
    <property type="molecule type" value="Genomic_DNA"/>
</dbReference>